<sequence>MALEAQQLRCQQCLQEGTGLALEEAAITARSCLNIDETLVYGYLMLTEALSRLRRHDEAVTWYKKGLRLHPDNADLQLGLKEARVAVLNALLEESDEEEDVKGKLLTTEMCAQTIPNKGSYEHSHKIESISECSTLHSTQIVQQTQSYTTADDNKGLVPDNMGTEILESGDEKVLSRRFQAKVERILEHLDAQKLARMTIMSIFAELISLRSVTFGTGLLVLGLLAQAIIHRQILMVLSMLIICIYHSQLKISARHYAQNWVQTSEDKLCALKWLPQFCYLIPILMRAFGQLKFMLCLQQDLRLAGVVLVVTAMLVANSLRTNAGQQAKLWGEGRRIKFAAYFTTIAYWVVWRGQWADSLRLFGPAFIDAGGIVLGCISSDDLHEIYRCTFVKLYNDVANGIQSDVDLDTWFFLGLSGWLIEYWQQPTDFSMEMLSKMLAECFDAMEKAAVRTFRPELRQLRNQVNNMEISDELHLLVVYFKQSLEAVPPARYFGMTTLFIKSCPSFVIFGFLVIFYGVISLPSLPFVVSEFKNAKINYDRFSTGKLQKLDGFELMLLDSPLLHVWKNLKNCIYYLEGSVTFSKALTTGTHVISAAARISQLAAFASRVRNKGIFANAHDIPDHIANLFLVVKDSSLIFDGVRHLRGSSHIQDLQASICNWWSGGTT</sequence>
<evidence type="ECO:0000256" key="1">
    <source>
        <dbReference type="PROSITE-ProRule" id="PRU00339"/>
    </source>
</evidence>
<dbReference type="InterPro" id="IPR011990">
    <property type="entry name" value="TPR-like_helical_dom_sf"/>
</dbReference>
<feature type="transmembrane region" description="Helical" evidence="2">
    <location>
        <begin position="269"/>
        <end position="290"/>
    </location>
</feature>
<dbReference type="Gene3D" id="1.25.40.10">
    <property type="entry name" value="Tetratricopeptide repeat domain"/>
    <property type="match status" value="1"/>
</dbReference>
<keyword evidence="2" id="KW-0472">Membrane</keyword>
<reference evidence="4" key="1">
    <citation type="submission" date="2014-09" db="EMBL/GenBank/DDBJ databases">
        <authorList>
            <person name="Sharma Rahul"/>
            <person name="Thines Marco"/>
        </authorList>
    </citation>
    <scope>NUCLEOTIDE SEQUENCE [LARGE SCALE GENOMIC DNA]</scope>
</reference>
<evidence type="ECO:0000313" key="3">
    <source>
        <dbReference type="EMBL" id="CEG36361.1"/>
    </source>
</evidence>
<accession>A0A0P1A850</accession>
<feature type="transmembrane region" description="Helical" evidence="2">
    <location>
        <begin position="302"/>
        <end position="320"/>
    </location>
</feature>
<proteinExistence type="predicted"/>
<dbReference type="Proteomes" id="UP000054928">
    <property type="component" value="Unassembled WGS sequence"/>
</dbReference>
<dbReference type="AlphaFoldDB" id="A0A0P1A850"/>
<dbReference type="STRING" id="4781.A0A0P1A850"/>
<feature type="repeat" description="TPR" evidence="1">
    <location>
        <begin position="40"/>
        <end position="73"/>
    </location>
</feature>
<name>A0A0P1A850_PLAHL</name>
<dbReference type="RefSeq" id="XP_024572730.1">
    <property type="nucleotide sequence ID" value="XM_024719956.1"/>
</dbReference>
<keyword evidence="2" id="KW-1133">Transmembrane helix</keyword>
<dbReference type="EMBL" id="CCYD01000193">
    <property type="protein sequence ID" value="CEG36361.1"/>
    <property type="molecule type" value="Genomic_DNA"/>
</dbReference>
<protein>
    <submittedName>
        <fullName evidence="3">Tetratricopeptide repeat-containing domain</fullName>
    </submittedName>
</protein>
<keyword evidence="1" id="KW-0802">TPR repeat</keyword>
<organism evidence="3 4">
    <name type="scientific">Plasmopara halstedii</name>
    <name type="common">Downy mildew of sunflower</name>
    <dbReference type="NCBI Taxonomy" id="4781"/>
    <lineage>
        <taxon>Eukaryota</taxon>
        <taxon>Sar</taxon>
        <taxon>Stramenopiles</taxon>
        <taxon>Oomycota</taxon>
        <taxon>Peronosporomycetes</taxon>
        <taxon>Peronosporales</taxon>
        <taxon>Peronosporaceae</taxon>
        <taxon>Plasmopara</taxon>
    </lineage>
</organism>
<dbReference type="InterPro" id="IPR019734">
    <property type="entry name" value="TPR_rpt"/>
</dbReference>
<evidence type="ECO:0000313" key="4">
    <source>
        <dbReference type="Proteomes" id="UP000054928"/>
    </source>
</evidence>
<keyword evidence="4" id="KW-1185">Reference proteome</keyword>
<keyword evidence="2" id="KW-0812">Transmembrane</keyword>
<dbReference type="SUPFAM" id="SSF48452">
    <property type="entry name" value="TPR-like"/>
    <property type="match status" value="1"/>
</dbReference>
<feature type="transmembrane region" description="Helical" evidence="2">
    <location>
        <begin position="499"/>
        <end position="520"/>
    </location>
</feature>
<evidence type="ECO:0000256" key="2">
    <source>
        <dbReference type="SAM" id="Phobius"/>
    </source>
</evidence>
<feature type="transmembrane region" description="Helical" evidence="2">
    <location>
        <begin position="230"/>
        <end position="248"/>
    </location>
</feature>
<feature type="transmembrane region" description="Helical" evidence="2">
    <location>
        <begin position="203"/>
        <end position="224"/>
    </location>
</feature>
<dbReference type="OrthoDB" id="2335338at2759"/>
<dbReference type="GeneID" id="36397506"/>
<dbReference type="OMA" id="KLGAFTW"/>
<dbReference type="PROSITE" id="PS50005">
    <property type="entry name" value="TPR"/>
    <property type="match status" value="1"/>
</dbReference>